<evidence type="ECO:0000256" key="3">
    <source>
        <dbReference type="ARBA" id="ARBA00022837"/>
    </source>
</evidence>
<comment type="subcellular location">
    <subcellularLocation>
        <location evidence="1">Membrane</location>
    </subcellularLocation>
</comment>
<proteinExistence type="predicted"/>
<evidence type="ECO:0000313" key="10">
    <source>
        <dbReference type="Proteomes" id="UP001497482"/>
    </source>
</evidence>
<dbReference type="InterPro" id="IPR039808">
    <property type="entry name" value="Cadherin"/>
</dbReference>
<evidence type="ECO:0000256" key="1">
    <source>
        <dbReference type="ARBA" id="ARBA00004370"/>
    </source>
</evidence>
<dbReference type="Gene3D" id="2.60.40.60">
    <property type="entry name" value="Cadherins"/>
    <property type="match status" value="2"/>
</dbReference>
<dbReference type="InterPro" id="IPR015919">
    <property type="entry name" value="Cadherin-like_sf"/>
</dbReference>
<feature type="compositionally biased region" description="Pro residues" evidence="6">
    <location>
        <begin position="558"/>
        <end position="567"/>
    </location>
</feature>
<evidence type="ECO:0000313" key="9">
    <source>
        <dbReference type="EMBL" id="CAL1592325.1"/>
    </source>
</evidence>
<keyword evidence="2" id="KW-0677">Repeat</keyword>
<keyword evidence="4 7" id="KW-0472">Membrane</keyword>
<dbReference type="AlphaFoldDB" id="A0AAV2KQJ3"/>
<protein>
    <recommendedName>
        <fullName evidence="8">Cadherin domain-containing protein</fullName>
    </recommendedName>
</protein>
<dbReference type="SMART" id="SM00112">
    <property type="entry name" value="CA"/>
    <property type="match status" value="2"/>
</dbReference>
<dbReference type="GO" id="GO:0016342">
    <property type="term" value="C:catenin complex"/>
    <property type="evidence" value="ECO:0007669"/>
    <property type="project" value="TreeGrafter"/>
</dbReference>
<reference evidence="9 10" key="1">
    <citation type="submission" date="2024-04" db="EMBL/GenBank/DDBJ databases">
        <authorList>
            <person name="Waldvogel A.-M."/>
            <person name="Schoenle A."/>
        </authorList>
    </citation>
    <scope>NUCLEOTIDE SEQUENCE [LARGE SCALE GENOMIC DNA]</scope>
</reference>
<feature type="compositionally biased region" description="Polar residues" evidence="6">
    <location>
        <begin position="493"/>
        <end position="503"/>
    </location>
</feature>
<accession>A0AAV2KQJ3</accession>
<dbReference type="GO" id="GO:0016477">
    <property type="term" value="P:cell migration"/>
    <property type="evidence" value="ECO:0007669"/>
    <property type="project" value="TreeGrafter"/>
</dbReference>
<dbReference type="PANTHER" id="PTHR24027">
    <property type="entry name" value="CADHERIN-23"/>
    <property type="match status" value="1"/>
</dbReference>
<feature type="compositionally biased region" description="Polar residues" evidence="6">
    <location>
        <begin position="645"/>
        <end position="655"/>
    </location>
</feature>
<feature type="region of interest" description="Disordered" evidence="6">
    <location>
        <begin position="555"/>
        <end position="574"/>
    </location>
</feature>
<evidence type="ECO:0000256" key="7">
    <source>
        <dbReference type="SAM" id="Phobius"/>
    </source>
</evidence>
<keyword evidence="10" id="KW-1185">Reference proteome</keyword>
<dbReference type="PROSITE" id="PS50268">
    <property type="entry name" value="CADHERIN_2"/>
    <property type="match status" value="2"/>
</dbReference>
<keyword evidence="7" id="KW-0812">Transmembrane</keyword>
<dbReference type="Pfam" id="PF00028">
    <property type="entry name" value="Cadherin"/>
    <property type="match status" value="2"/>
</dbReference>
<feature type="region of interest" description="Disordered" evidence="6">
    <location>
        <begin position="485"/>
        <end position="508"/>
    </location>
</feature>
<sequence>MACLAGEAVWMGRTCLLRSKRTAPLSSSLRRCLETEKVLDRETEGAFLIAELVCYEQDALQSVYRIVVEILNENDNIPIFVDGPVQSAIISEVQATDADNDVIMYTIDQESPDAKYFKVVLPNSGEVVLAKPLDYETKTLLTLVVHASEMSTAEQHSRSALVSITVQDGDDQYPHFLPCTVLSHVCVNPTYTANVTQGQQDLVLSFSPGPIHAVDGDRGLSSSISYDILSGNDEGHFQINRYSGEMSLTQGSSDRLSSPVRHLQVMAFQDDDPRKYSVVAVVVYVVARNQFPPVFEKSQYPGFVTVGPGTAALVHTYGDRELVLTVTDQDFNQSVNPMIVLSLSPSTTHTSAYSVTKEGLLIANTGQLVPGQRHGIQVRAVDQESGESIFTTVTVEVLAEGQAVPYSERSSNRLSGCVVGKAFFVCLLALALGLCGFYLCLWIRRRLQEHEEPLERGSVAQAKHPNVSLRCFQLVSHGSTMPLTEDRPFSTDDCGTSNPSFSDFDQDGLSHHEAPNSYDLAHTCDQASSQDTEKMSENMSLETLPCDSPLCAAEACPTPTPSPPSSPSSPAQLHSRRLVEAHIDKPLYKVVTPPTRSYSHPLNPRSPAPSPELLPVRAHLVHIHSVKEATEGEGDDRREVEPCTSLDNSDNSSHGAPSHGLKENMEAFRDTASPELLSDEEELLNVLERCYPVMITFRK</sequence>
<dbReference type="PRINTS" id="PR00205">
    <property type="entry name" value="CADHERIN"/>
</dbReference>
<evidence type="ECO:0000256" key="2">
    <source>
        <dbReference type="ARBA" id="ARBA00022737"/>
    </source>
</evidence>
<name>A0AAV2KQJ3_KNICA</name>
<keyword evidence="3 5" id="KW-0106">Calcium</keyword>
<dbReference type="EMBL" id="OZ035824">
    <property type="protein sequence ID" value="CAL1592325.1"/>
    <property type="molecule type" value="Genomic_DNA"/>
</dbReference>
<gene>
    <name evidence="9" type="ORF">KC01_LOCUS21586</name>
</gene>
<dbReference type="SUPFAM" id="SSF49313">
    <property type="entry name" value="Cadherin-like"/>
    <property type="match status" value="2"/>
</dbReference>
<dbReference type="GO" id="GO:0008013">
    <property type="term" value="F:beta-catenin binding"/>
    <property type="evidence" value="ECO:0007669"/>
    <property type="project" value="TreeGrafter"/>
</dbReference>
<feature type="domain" description="Cadherin" evidence="8">
    <location>
        <begin position="187"/>
        <end position="295"/>
    </location>
</feature>
<evidence type="ECO:0000256" key="4">
    <source>
        <dbReference type="ARBA" id="ARBA00023136"/>
    </source>
</evidence>
<dbReference type="GO" id="GO:0045296">
    <property type="term" value="F:cadherin binding"/>
    <property type="evidence" value="ECO:0007669"/>
    <property type="project" value="TreeGrafter"/>
</dbReference>
<keyword evidence="7" id="KW-1133">Transmembrane helix</keyword>
<dbReference type="CDD" id="cd11304">
    <property type="entry name" value="Cadherin_repeat"/>
    <property type="match status" value="2"/>
</dbReference>
<feature type="compositionally biased region" description="Basic and acidic residues" evidence="6">
    <location>
        <begin position="626"/>
        <end position="641"/>
    </location>
</feature>
<feature type="region of interest" description="Disordered" evidence="6">
    <location>
        <begin position="626"/>
        <end position="661"/>
    </location>
</feature>
<feature type="domain" description="Cadherin" evidence="8">
    <location>
        <begin position="90"/>
        <end position="176"/>
    </location>
</feature>
<dbReference type="InterPro" id="IPR002126">
    <property type="entry name" value="Cadherin-like_dom"/>
</dbReference>
<dbReference type="GO" id="GO:0005509">
    <property type="term" value="F:calcium ion binding"/>
    <property type="evidence" value="ECO:0007669"/>
    <property type="project" value="UniProtKB-UniRule"/>
</dbReference>
<dbReference type="GO" id="GO:0007156">
    <property type="term" value="P:homophilic cell adhesion via plasma membrane adhesion molecules"/>
    <property type="evidence" value="ECO:0007669"/>
    <property type="project" value="InterPro"/>
</dbReference>
<evidence type="ECO:0000256" key="6">
    <source>
        <dbReference type="SAM" id="MobiDB-lite"/>
    </source>
</evidence>
<dbReference type="Proteomes" id="UP001497482">
    <property type="component" value="Chromosome 2"/>
</dbReference>
<feature type="transmembrane region" description="Helical" evidence="7">
    <location>
        <begin position="422"/>
        <end position="443"/>
    </location>
</feature>
<organism evidence="9 10">
    <name type="scientific">Knipowitschia caucasica</name>
    <name type="common">Caucasian dwarf goby</name>
    <name type="synonym">Pomatoschistus caucasicus</name>
    <dbReference type="NCBI Taxonomy" id="637954"/>
    <lineage>
        <taxon>Eukaryota</taxon>
        <taxon>Metazoa</taxon>
        <taxon>Chordata</taxon>
        <taxon>Craniata</taxon>
        <taxon>Vertebrata</taxon>
        <taxon>Euteleostomi</taxon>
        <taxon>Actinopterygii</taxon>
        <taxon>Neopterygii</taxon>
        <taxon>Teleostei</taxon>
        <taxon>Neoteleostei</taxon>
        <taxon>Acanthomorphata</taxon>
        <taxon>Gobiaria</taxon>
        <taxon>Gobiiformes</taxon>
        <taxon>Gobioidei</taxon>
        <taxon>Gobiidae</taxon>
        <taxon>Gobiinae</taxon>
        <taxon>Knipowitschia</taxon>
    </lineage>
</organism>
<dbReference type="PANTHER" id="PTHR24027:SF431">
    <property type="entry name" value="CADHERIN-RELATED FAMILY MEMBER 5-LIKE ISOFORM X1"/>
    <property type="match status" value="1"/>
</dbReference>
<evidence type="ECO:0000256" key="5">
    <source>
        <dbReference type="PROSITE-ProRule" id="PRU00043"/>
    </source>
</evidence>
<evidence type="ECO:0000259" key="8">
    <source>
        <dbReference type="PROSITE" id="PS50268"/>
    </source>
</evidence>